<name>A0A8E2BAG1_9HYPH</name>
<protein>
    <recommendedName>
        <fullName evidence="4">Lipoprotein</fullName>
    </recommendedName>
</protein>
<feature type="chain" id="PRO_5034948084" description="Lipoprotein" evidence="1">
    <location>
        <begin position="22"/>
        <end position="197"/>
    </location>
</feature>
<dbReference type="PROSITE" id="PS51257">
    <property type="entry name" value="PROKAR_LIPOPROTEIN"/>
    <property type="match status" value="1"/>
</dbReference>
<dbReference type="RefSeq" id="WP_184768013.1">
    <property type="nucleotide sequence ID" value="NZ_JACHGI010000002.1"/>
</dbReference>
<evidence type="ECO:0000313" key="3">
    <source>
        <dbReference type="Proteomes" id="UP000532373"/>
    </source>
</evidence>
<dbReference type="AlphaFoldDB" id="A0A8E2BAG1"/>
<feature type="signal peptide" evidence="1">
    <location>
        <begin position="1"/>
        <end position="21"/>
    </location>
</feature>
<evidence type="ECO:0000313" key="2">
    <source>
        <dbReference type="EMBL" id="MBB6465486.1"/>
    </source>
</evidence>
<accession>A0A8E2BAG1</accession>
<evidence type="ECO:0008006" key="4">
    <source>
        <dbReference type="Google" id="ProtNLM"/>
    </source>
</evidence>
<sequence length="197" mass="20551">MTIHKRSIAALAGLLALSACGSLNPMALTKLAGLSPLEIAPEQISVAAVMPIPLRLRTGDVVLHFVMDAPAPYGPIDEKLPLEIVAGDNAPGVSASPSFERIQVARVAAADRARLAAAQAKARAFKATGRKDGKGSISVTIAGGCRDGAVNPGALSAEIYMRSNLDEQYFQLSSVNLRKLLPEDALARLPLCEDAKG</sequence>
<gene>
    <name evidence="2" type="ORF">HNQ96_001344</name>
</gene>
<proteinExistence type="predicted"/>
<comment type="caution">
    <text evidence="2">The sequence shown here is derived from an EMBL/GenBank/DDBJ whole genome shotgun (WGS) entry which is preliminary data.</text>
</comment>
<keyword evidence="1" id="KW-0732">Signal</keyword>
<dbReference type="EMBL" id="JACHGI010000002">
    <property type="protein sequence ID" value="MBB6465486.1"/>
    <property type="molecule type" value="Genomic_DNA"/>
</dbReference>
<reference evidence="2 3" key="1">
    <citation type="submission" date="2020-08" db="EMBL/GenBank/DDBJ databases">
        <title>Genomic Encyclopedia of Type Strains, Phase IV (KMG-IV): sequencing the most valuable type-strain genomes for metagenomic binning, comparative biology and taxonomic classification.</title>
        <authorList>
            <person name="Goeker M."/>
        </authorList>
    </citation>
    <scope>NUCLEOTIDE SEQUENCE [LARGE SCALE GENOMIC DNA]</scope>
    <source>
        <strain evidence="2 3">DSM 17454</strain>
    </source>
</reference>
<dbReference type="Proteomes" id="UP000532373">
    <property type="component" value="Unassembled WGS sequence"/>
</dbReference>
<organism evidence="2 3">
    <name type="scientific">Aminobacter carboxidus</name>
    <dbReference type="NCBI Taxonomy" id="376165"/>
    <lineage>
        <taxon>Bacteria</taxon>
        <taxon>Pseudomonadati</taxon>
        <taxon>Pseudomonadota</taxon>
        <taxon>Alphaproteobacteria</taxon>
        <taxon>Hyphomicrobiales</taxon>
        <taxon>Phyllobacteriaceae</taxon>
        <taxon>Aminobacter</taxon>
    </lineage>
</organism>
<evidence type="ECO:0000256" key="1">
    <source>
        <dbReference type="SAM" id="SignalP"/>
    </source>
</evidence>